<evidence type="ECO:0000259" key="1">
    <source>
        <dbReference type="SMART" id="SM00856"/>
    </source>
</evidence>
<dbReference type="CDD" id="cd15798">
    <property type="entry name" value="PMEI-like_3"/>
    <property type="match status" value="1"/>
</dbReference>
<dbReference type="SUPFAM" id="SSF101148">
    <property type="entry name" value="Plant invertase/pectin methylesterase inhibitor"/>
    <property type="match status" value="1"/>
</dbReference>
<evidence type="ECO:0000313" key="2">
    <source>
        <dbReference type="EMBL" id="KAF8380468.1"/>
    </source>
</evidence>
<dbReference type="Gene3D" id="1.20.140.40">
    <property type="entry name" value="Invertase/pectin methylesterase inhibitor family protein"/>
    <property type="match status" value="1"/>
</dbReference>
<keyword evidence="3" id="KW-1185">Reference proteome</keyword>
<dbReference type="SMART" id="SM00856">
    <property type="entry name" value="PMEI"/>
    <property type="match status" value="1"/>
</dbReference>
<protein>
    <recommendedName>
        <fullName evidence="1">Pectinesterase inhibitor domain-containing protein</fullName>
    </recommendedName>
</protein>
<dbReference type="Pfam" id="PF04043">
    <property type="entry name" value="PMEI"/>
    <property type="match status" value="1"/>
</dbReference>
<sequence length="315" mass="35289">MNSYLAARAISGQPSVEFVRTSCNSTTYPQLCYSSLSSYASAIQSSPKLLTQTAISVSLATARNASTMMSKLSKSRGMKPREVGAMIDCVEEISECVEQLQKSVEKMSHVGGFKFVVQMSDIQTWVSAALTDEDTCMEGFTGNAMNGTVKSKVRSQLVGYTNSDWAGDFDERKRTSGYVFFMGNMAFSWSSKKQLIVTLSTCEAEYVAASSGVCHAIWLRNMLKELQIMQEEPTKIYLDNKSAIAIANNPILYERSKHIDTRFHFIREHVKDKEIELIHVKSQDNISDIFTKPLKHESFLLLWKQLVIIKFKGGC</sequence>
<dbReference type="PANTHER" id="PTHR11439">
    <property type="entry name" value="GAG-POL-RELATED RETROTRANSPOSON"/>
    <property type="match status" value="1"/>
</dbReference>
<dbReference type="GO" id="GO:0004857">
    <property type="term" value="F:enzyme inhibitor activity"/>
    <property type="evidence" value="ECO:0007669"/>
    <property type="project" value="InterPro"/>
</dbReference>
<accession>A0A834YE09</accession>
<dbReference type="AlphaFoldDB" id="A0A834YE09"/>
<dbReference type="InterPro" id="IPR006501">
    <property type="entry name" value="Pectinesterase_inhib_dom"/>
</dbReference>
<dbReference type="Proteomes" id="UP000655225">
    <property type="component" value="Unassembled WGS sequence"/>
</dbReference>
<dbReference type="InterPro" id="IPR035513">
    <property type="entry name" value="Invertase/methylesterase_inhib"/>
</dbReference>
<dbReference type="NCBIfam" id="TIGR01614">
    <property type="entry name" value="PME_inhib"/>
    <property type="match status" value="1"/>
</dbReference>
<dbReference type="PANTHER" id="PTHR11439:SF517">
    <property type="entry name" value="CYSTEINE-RICH RLK (RECEPTOR-LIKE PROTEIN KINASE) 8"/>
    <property type="match status" value="1"/>
</dbReference>
<feature type="domain" description="Pectinesterase inhibitor" evidence="1">
    <location>
        <begin position="14"/>
        <end position="158"/>
    </location>
</feature>
<proteinExistence type="predicted"/>
<comment type="caution">
    <text evidence="2">The sequence shown here is derived from an EMBL/GenBank/DDBJ whole genome shotgun (WGS) entry which is preliminary data.</text>
</comment>
<name>A0A834YE09_TETSI</name>
<dbReference type="CDD" id="cd09272">
    <property type="entry name" value="RNase_HI_RT_Ty1"/>
    <property type="match status" value="1"/>
</dbReference>
<dbReference type="OrthoDB" id="1935999at2759"/>
<gene>
    <name evidence="2" type="ORF">HHK36_027954</name>
</gene>
<organism evidence="2 3">
    <name type="scientific">Tetracentron sinense</name>
    <name type="common">Spur-leaf</name>
    <dbReference type="NCBI Taxonomy" id="13715"/>
    <lineage>
        <taxon>Eukaryota</taxon>
        <taxon>Viridiplantae</taxon>
        <taxon>Streptophyta</taxon>
        <taxon>Embryophyta</taxon>
        <taxon>Tracheophyta</taxon>
        <taxon>Spermatophyta</taxon>
        <taxon>Magnoliopsida</taxon>
        <taxon>Trochodendrales</taxon>
        <taxon>Trochodendraceae</taxon>
        <taxon>Tetracentron</taxon>
    </lineage>
</organism>
<evidence type="ECO:0000313" key="3">
    <source>
        <dbReference type="Proteomes" id="UP000655225"/>
    </source>
</evidence>
<dbReference type="EMBL" id="JABCRI010000021">
    <property type="protein sequence ID" value="KAF8380468.1"/>
    <property type="molecule type" value="Genomic_DNA"/>
</dbReference>
<reference evidence="2 3" key="1">
    <citation type="submission" date="2020-04" db="EMBL/GenBank/DDBJ databases">
        <title>Plant Genome Project.</title>
        <authorList>
            <person name="Zhang R.-G."/>
        </authorList>
    </citation>
    <scope>NUCLEOTIDE SEQUENCE [LARGE SCALE GENOMIC DNA]</scope>
    <source>
        <strain evidence="2">YNK0</strain>
        <tissue evidence="2">Leaf</tissue>
    </source>
</reference>